<dbReference type="InterPro" id="IPR051472">
    <property type="entry name" value="T3SS_Stator/FliH"/>
</dbReference>
<comment type="similarity">
    <text evidence="2">Belongs to the FliH family.</text>
</comment>
<sequence length="261" mass="30449">MSKVLKRIVLYDNPVKLENGKTFLFEVHNRENLAELPVHQRQEDIIDPFEQEILKKQLIQSAEEEKERIISQAKKEAEEILTKAENEKEQILKSAYEKGFHEGYNKGIYEGRKKGEELFSVYLNQFKELEKNLFLDYQEKLEQIEKQALKLSLYIAEKILGKIIEIDGDYIKGLIEKGLKKAREDREILIRLSPSDYDILKDKLEQIKGETGYKKISIISDPTLQKGDLILENSGFTIDAGIKTQLNIIEKKLKEMELIYD</sequence>
<keyword evidence="6" id="KW-1006">Bacterial flagellum protein export</keyword>
<evidence type="ECO:0000313" key="9">
    <source>
        <dbReference type="EMBL" id="KYO64589.1"/>
    </source>
</evidence>
<keyword evidence="5" id="KW-0653">Protein transport</keyword>
<evidence type="ECO:0000256" key="2">
    <source>
        <dbReference type="ARBA" id="ARBA00006602"/>
    </source>
</evidence>
<proteinExistence type="inferred from homology"/>
<accession>A0A162M9E9</accession>
<feature type="domain" description="Flagellar assembly protein FliH/Type III secretion system HrpE" evidence="8">
    <location>
        <begin position="124"/>
        <end position="247"/>
    </location>
</feature>
<evidence type="ECO:0000256" key="4">
    <source>
        <dbReference type="ARBA" id="ARBA00022795"/>
    </source>
</evidence>
<dbReference type="EMBL" id="LOHZ01000042">
    <property type="protein sequence ID" value="KYO64589.1"/>
    <property type="molecule type" value="Genomic_DNA"/>
</dbReference>
<dbReference type="PANTHER" id="PTHR34982:SF1">
    <property type="entry name" value="FLAGELLAR ASSEMBLY PROTEIN FLIH"/>
    <property type="match status" value="1"/>
</dbReference>
<dbReference type="Pfam" id="PF02108">
    <property type="entry name" value="FliH"/>
    <property type="match status" value="1"/>
</dbReference>
<dbReference type="InterPro" id="IPR018035">
    <property type="entry name" value="Flagellar_FliH/T3SS_HrpE"/>
</dbReference>
<organism evidence="9 10">
    <name type="scientific">Thermovenabulum gondwanense</name>
    <dbReference type="NCBI Taxonomy" id="520767"/>
    <lineage>
        <taxon>Bacteria</taxon>
        <taxon>Bacillati</taxon>
        <taxon>Bacillota</taxon>
        <taxon>Clostridia</taxon>
        <taxon>Thermosediminibacterales</taxon>
        <taxon>Thermosediminibacteraceae</taxon>
        <taxon>Thermovenabulum</taxon>
    </lineage>
</organism>
<keyword evidence="3" id="KW-0813">Transport</keyword>
<evidence type="ECO:0000256" key="3">
    <source>
        <dbReference type="ARBA" id="ARBA00022448"/>
    </source>
</evidence>
<evidence type="ECO:0000256" key="6">
    <source>
        <dbReference type="ARBA" id="ARBA00023225"/>
    </source>
</evidence>
<comment type="function">
    <text evidence="1">Needed for flagellar regrowth and assembly.</text>
</comment>
<keyword evidence="4" id="KW-1005">Bacterial flagellum biogenesis</keyword>
<reference evidence="9 10" key="1">
    <citation type="submission" date="2015-12" db="EMBL/GenBank/DDBJ databases">
        <title>Draft genome of Thermovenabulum gondwanense isolated from a red thermophilic microbial mat colonisisng an outflow channel of a bore well.</title>
        <authorList>
            <person name="Patel B.K."/>
        </authorList>
    </citation>
    <scope>NUCLEOTIDE SEQUENCE [LARGE SCALE GENOMIC DNA]</scope>
    <source>
        <strain evidence="9 10">R270</strain>
    </source>
</reference>
<feature type="coiled-coil region" evidence="7">
    <location>
        <begin position="59"/>
        <end position="94"/>
    </location>
</feature>
<evidence type="ECO:0000313" key="10">
    <source>
        <dbReference type="Proteomes" id="UP000075737"/>
    </source>
</evidence>
<dbReference type="STRING" id="520767.ATZ99_20250"/>
<keyword evidence="7" id="KW-0175">Coiled coil</keyword>
<dbReference type="OrthoDB" id="2375163at2"/>
<dbReference type="GO" id="GO:0005829">
    <property type="term" value="C:cytosol"/>
    <property type="evidence" value="ECO:0007669"/>
    <property type="project" value="TreeGrafter"/>
</dbReference>
<dbReference type="RefSeq" id="WP_068749117.1">
    <property type="nucleotide sequence ID" value="NZ_LOHZ01000042.1"/>
</dbReference>
<dbReference type="GO" id="GO:0015031">
    <property type="term" value="P:protein transport"/>
    <property type="evidence" value="ECO:0007669"/>
    <property type="project" value="UniProtKB-KW"/>
</dbReference>
<name>A0A162M9E9_9FIRM</name>
<gene>
    <name evidence="9" type="ORF">ATZ99_20250</name>
</gene>
<dbReference type="PANTHER" id="PTHR34982">
    <property type="entry name" value="YOP PROTEINS TRANSLOCATION PROTEIN L"/>
    <property type="match status" value="1"/>
</dbReference>
<evidence type="ECO:0000256" key="1">
    <source>
        <dbReference type="ARBA" id="ARBA00003041"/>
    </source>
</evidence>
<evidence type="ECO:0000256" key="7">
    <source>
        <dbReference type="SAM" id="Coils"/>
    </source>
</evidence>
<dbReference type="GO" id="GO:0044781">
    <property type="term" value="P:bacterial-type flagellum organization"/>
    <property type="evidence" value="ECO:0007669"/>
    <property type="project" value="UniProtKB-KW"/>
</dbReference>
<protein>
    <recommendedName>
        <fullName evidence="8">Flagellar assembly protein FliH/Type III secretion system HrpE domain-containing protein</fullName>
    </recommendedName>
</protein>
<dbReference type="Proteomes" id="UP000075737">
    <property type="component" value="Unassembled WGS sequence"/>
</dbReference>
<comment type="caution">
    <text evidence="9">The sequence shown here is derived from an EMBL/GenBank/DDBJ whole genome shotgun (WGS) entry which is preliminary data.</text>
</comment>
<dbReference type="AlphaFoldDB" id="A0A162M9E9"/>
<dbReference type="SUPFAM" id="SSF160527">
    <property type="entry name" value="V-type ATPase subunit E-like"/>
    <property type="match status" value="1"/>
</dbReference>
<keyword evidence="10" id="KW-1185">Reference proteome</keyword>
<evidence type="ECO:0000259" key="8">
    <source>
        <dbReference type="Pfam" id="PF02108"/>
    </source>
</evidence>
<evidence type="ECO:0000256" key="5">
    <source>
        <dbReference type="ARBA" id="ARBA00022927"/>
    </source>
</evidence>
<dbReference type="Gene3D" id="1.20.5.620">
    <property type="entry name" value="F1F0 ATP synthase subunit B, membrane domain"/>
    <property type="match status" value="1"/>
</dbReference>